<proteinExistence type="predicted"/>
<name>A0A2S9DRE8_PSECE</name>
<gene>
    <name evidence="1" type="ORF">CQ006_12365</name>
</gene>
<dbReference type="Proteomes" id="UP000239458">
    <property type="component" value="Unassembled WGS sequence"/>
</dbReference>
<dbReference type="CDD" id="cd08054">
    <property type="entry name" value="gp6"/>
    <property type="match status" value="1"/>
</dbReference>
<dbReference type="RefSeq" id="WP_105225943.1">
    <property type="nucleotide sequence ID" value="NZ_PCQE01000017.1"/>
</dbReference>
<reference evidence="1 2" key="1">
    <citation type="submission" date="2017-09" db="EMBL/GenBank/DDBJ databases">
        <title>Genomic, metabolic, and phenotypic characteristics of bacterial isolates from the natural microbiome of the model nematode Caenorhabditis elegans.</title>
        <authorList>
            <person name="Zimmermann J."/>
            <person name="Obeng N."/>
            <person name="Yang W."/>
            <person name="Obeng O."/>
            <person name="Kissoyan K."/>
            <person name="Pees B."/>
            <person name="Dirksen P."/>
            <person name="Hoppner M."/>
            <person name="Franke A."/>
            <person name="Rosenstiel P."/>
            <person name="Leippe M."/>
            <person name="Dierking K."/>
            <person name="Kaleta C."/>
            <person name="Schulenburg H."/>
        </authorList>
    </citation>
    <scope>NUCLEOTIDE SEQUENCE [LARGE SCALE GENOMIC DNA]</scope>
    <source>
        <strain evidence="1 2">MYb184</strain>
    </source>
</reference>
<dbReference type="NCBIfam" id="TIGR01560">
    <property type="entry name" value="put_DNA_pack"/>
    <property type="match status" value="1"/>
</dbReference>
<dbReference type="InterPro" id="IPR021146">
    <property type="entry name" value="Phage_gp6-like_head-tail"/>
</dbReference>
<dbReference type="Pfam" id="PF05135">
    <property type="entry name" value="Phage_connect_1"/>
    <property type="match status" value="1"/>
</dbReference>
<organism evidence="1 2">
    <name type="scientific">Pseudomonas cedrina</name>
    <dbReference type="NCBI Taxonomy" id="651740"/>
    <lineage>
        <taxon>Bacteria</taxon>
        <taxon>Pseudomonadati</taxon>
        <taxon>Pseudomonadota</taxon>
        <taxon>Gammaproteobacteria</taxon>
        <taxon>Pseudomonadales</taxon>
        <taxon>Pseudomonadaceae</taxon>
        <taxon>Pseudomonas</taxon>
    </lineage>
</organism>
<dbReference type="AlphaFoldDB" id="A0A2S9DRE8"/>
<evidence type="ECO:0008006" key="3">
    <source>
        <dbReference type="Google" id="ProtNLM"/>
    </source>
</evidence>
<evidence type="ECO:0000313" key="2">
    <source>
        <dbReference type="Proteomes" id="UP000239458"/>
    </source>
</evidence>
<comment type="caution">
    <text evidence="1">The sequence shown here is derived from an EMBL/GenBank/DDBJ whole genome shotgun (WGS) entry which is preliminary data.</text>
</comment>
<dbReference type="Gene3D" id="1.10.3230.30">
    <property type="entry name" value="Phage gp6-like head-tail connector protein"/>
    <property type="match status" value="1"/>
</dbReference>
<protein>
    <recommendedName>
        <fullName evidence="3">Phage gp6-like head-tail connector protein</fullName>
    </recommendedName>
</protein>
<accession>A0A2S9DRE8</accession>
<evidence type="ECO:0000313" key="1">
    <source>
        <dbReference type="EMBL" id="PRC05107.1"/>
    </source>
</evidence>
<dbReference type="InterPro" id="IPR006450">
    <property type="entry name" value="Phage_HK97_gp6-like"/>
</dbReference>
<sequence length="113" mass="12024">MSVIPIEQAMQHLRAESEDQEYVVLVLEAAEDSASQFLNRRFYADAEALASGVLAGDAGADPILVNPSIRAACLLIAGKLYNSREDAVTGISVTELPSGSQSLLMPYRVSLGV</sequence>
<dbReference type="EMBL" id="PCQE01000017">
    <property type="protein sequence ID" value="PRC05107.1"/>
    <property type="molecule type" value="Genomic_DNA"/>
</dbReference>